<evidence type="ECO:0000256" key="1">
    <source>
        <dbReference type="SAM" id="SignalP"/>
    </source>
</evidence>
<dbReference type="RefSeq" id="WP_203626677.1">
    <property type="nucleotide sequence ID" value="NZ_BOLQ01000007.1"/>
</dbReference>
<protein>
    <submittedName>
        <fullName evidence="2">ABC transporter substrate-binding protein</fullName>
    </submittedName>
</protein>
<comment type="caution">
    <text evidence="2">The sequence shown here is derived from an EMBL/GenBank/DDBJ whole genome shotgun (WGS) entry which is preliminary data.</text>
</comment>
<organism evidence="2 3">
    <name type="scientific">Lacticaseibacillus mingshuiensis</name>
    <dbReference type="NCBI Taxonomy" id="2799574"/>
    <lineage>
        <taxon>Bacteria</taxon>
        <taxon>Bacillati</taxon>
        <taxon>Bacillota</taxon>
        <taxon>Bacilli</taxon>
        <taxon>Lactobacillales</taxon>
        <taxon>Lactobacillaceae</taxon>
        <taxon>Lacticaseibacillus</taxon>
    </lineage>
</organism>
<dbReference type="Proteomes" id="UP001597196">
    <property type="component" value="Unassembled WGS sequence"/>
</dbReference>
<dbReference type="PROSITE" id="PS51257">
    <property type="entry name" value="PROKAR_LIPOPROTEIN"/>
    <property type="match status" value="1"/>
</dbReference>
<dbReference type="SUPFAM" id="SSF53850">
    <property type="entry name" value="Periplasmic binding protein-like II"/>
    <property type="match status" value="1"/>
</dbReference>
<reference evidence="3" key="1">
    <citation type="journal article" date="2019" name="Int. J. Syst. Evol. Microbiol.">
        <title>The Global Catalogue of Microorganisms (GCM) 10K type strain sequencing project: providing services to taxonomists for standard genome sequencing and annotation.</title>
        <authorList>
            <consortium name="The Broad Institute Genomics Platform"/>
            <consortium name="The Broad Institute Genome Sequencing Center for Infectious Disease"/>
            <person name="Wu L."/>
            <person name="Ma J."/>
        </authorList>
    </citation>
    <scope>NUCLEOTIDE SEQUENCE [LARGE SCALE GENOMIC DNA]</scope>
    <source>
        <strain evidence="3">CCM 8980</strain>
    </source>
</reference>
<dbReference type="PANTHER" id="PTHR43649">
    <property type="entry name" value="ARABINOSE-BINDING PROTEIN-RELATED"/>
    <property type="match status" value="1"/>
</dbReference>
<dbReference type="Gene3D" id="3.40.190.10">
    <property type="entry name" value="Periplasmic binding protein-like II"/>
    <property type="match status" value="2"/>
</dbReference>
<dbReference type="InterPro" id="IPR006059">
    <property type="entry name" value="SBP"/>
</dbReference>
<dbReference type="Pfam" id="PF01547">
    <property type="entry name" value="SBP_bac_1"/>
    <property type="match status" value="1"/>
</dbReference>
<accession>A0ABW4CKT3</accession>
<evidence type="ECO:0000313" key="3">
    <source>
        <dbReference type="Proteomes" id="UP001597196"/>
    </source>
</evidence>
<proteinExistence type="predicted"/>
<dbReference type="PANTHER" id="PTHR43649:SF12">
    <property type="entry name" value="DIACETYLCHITOBIOSE BINDING PROTEIN DASA"/>
    <property type="match status" value="1"/>
</dbReference>
<feature type="signal peptide" evidence="1">
    <location>
        <begin position="1"/>
        <end position="21"/>
    </location>
</feature>
<gene>
    <name evidence="2" type="ORF">ACFQ4P_08900</name>
</gene>
<evidence type="ECO:0000313" key="2">
    <source>
        <dbReference type="EMBL" id="MFD1430365.1"/>
    </source>
</evidence>
<name>A0ABW4CKT3_9LACO</name>
<sequence>MKIGKLLLGSLAALAAALLLAACSGKSSTTSSDGKITLRTMTRNSKGFATSAIYFAALKQFEKDHPNVRIVDSSIADENAYNNLLKTSRASNDLPDIFRVEGVANLSEYIKAGLITNIDPIIKADPKWGDGLSKGALSYLQVPGFKGTWGVPQESGLVGVYYNKEIFKRAGYNEFPQTFSEFEAAIKKIRSLNITPIGLGAKDSYSIGHIHNLIFYHMVGVDAAKELGERKIKWTDPKIVATIEKVKELNDMKAFAPDSAGISRESAFTDFLTGKAAMFITGPWDIPNMQDKSKTKLTADFAFAKFPYFEDEPQFKDNDMQAISAIQIRGDLTGEKKKMAIELAKALSSEAYASKMANETNQIFPRTDYTVAADKSTPLFRENVELAKTSTNVGVDVFGMDPLQSMQDVTRNALVGVLQGDSPKKAAETIQQEIDNSK</sequence>
<dbReference type="EMBL" id="JBHTOC010000012">
    <property type="protein sequence ID" value="MFD1430365.1"/>
    <property type="molecule type" value="Genomic_DNA"/>
</dbReference>
<feature type="chain" id="PRO_5046125978" evidence="1">
    <location>
        <begin position="22"/>
        <end position="438"/>
    </location>
</feature>
<keyword evidence="3" id="KW-1185">Reference proteome</keyword>
<keyword evidence="1" id="KW-0732">Signal</keyword>
<dbReference type="InterPro" id="IPR050490">
    <property type="entry name" value="Bact_solute-bd_prot1"/>
</dbReference>